<evidence type="ECO:0000313" key="2">
    <source>
        <dbReference type="Proteomes" id="UP000178851"/>
    </source>
</evidence>
<evidence type="ECO:0000313" key="1">
    <source>
        <dbReference type="EMBL" id="OGM26611.1"/>
    </source>
</evidence>
<dbReference type="Proteomes" id="UP000178851">
    <property type="component" value="Unassembled WGS sequence"/>
</dbReference>
<name>A0A1F7YGY6_9BACT</name>
<gene>
    <name evidence="1" type="ORF">A2627_01150</name>
</gene>
<comment type="caution">
    <text evidence="1">The sequence shown here is derived from an EMBL/GenBank/DDBJ whole genome shotgun (WGS) entry which is preliminary data.</text>
</comment>
<dbReference type="AlphaFoldDB" id="A0A1F7YGY6"/>
<sequence length="304" mass="33135">MKNKLFIILLLSIITNVILFAAVFALGVVKLDISRTGSTVIPAVTDNLFDETNPIAGFEINTKYGNLGPKMITLGVIDPAKFASVYTNSNQPLTSAEEKILSQGSEEKIKITRDNSYFLLNFFWAVGLANKSTILSQGDMVKYAGVKGAGNFASTGGWTLAKSAAMNYYSKSPIVVLTKDQEDLVNQVASNIYRPCCNNSTAFPDCNHGMALLGVLEVMAASGNNESQMYDAAKYFNAFWFPGNYYDLAQYFKTKEGKSFKDIDAKILLSKDYSSSTGYNNVKQWLTTNNVDNPPPKQGGGCGV</sequence>
<dbReference type="EMBL" id="MGGI01000012">
    <property type="protein sequence ID" value="OGM26611.1"/>
    <property type="molecule type" value="Genomic_DNA"/>
</dbReference>
<proteinExistence type="predicted"/>
<reference evidence="1 2" key="1">
    <citation type="journal article" date="2016" name="Nat. Commun.">
        <title>Thousands of microbial genomes shed light on interconnected biogeochemical processes in an aquifer system.</title>
        <authorList>
            <person name="Anantharaman K."/>
            <person name="Brown C.T."/>
            <person name="Hug L.A."/>
            <person name="Sharon I."/>
            <person name="Castelle C.J."/>
            <person name="Probst A.J."/>
            <person name="Thomas B.C."/>
            <person name="Singh A."/>
            <person name="Wilkins M.J."/>
            <person name="Karaoz U."/>
            <person name="Brodie E.L."/>
            <person name="Williams K.H."/>
            <person name="Hubbard S.S."/>
            <person name="Banfield J.F."/>
        </authorList>
    </citation>
    <scope>NUCLEOTIDE SEQUENCE [LARGE SCALE GENOMIC DNA]</scope>
</reference>
<protein>
    <submittedName>
        <fullName evidence="1">Uncharacterized protein</fullName>
    </submittedName>
</protein>
<organism evidence="1 2">
    <name type="scientific">Candidatus Woesebacteria bacterium RIFCSPHIGHO2_01_FULL_39_28</name>
    <dbReference type="NCBI Taxonomy" id="1802496"/>
    <lineage>
        <taxon>Bacteria</taxon>
        <taxon>Candidatus Woeseibacteriota</taxon>
    </lineage>
</organism>
<accession>A0A1F7YGY6</accession>